<dbReference type="EMBL" id="JALJOT010000008">
    <property type="protein sequence ID" value="KAK9908547.1"/>
    <property type="molecule type" value="Genomic_DNA"/>
</dbReference>
<dbReference type="InterPro" id="IPR001106">
    <property type="entry name" value="Aromatic_Lyase"/>
</dbReference>
<feature type="domain" description="Aminoacyl-transfer RNA synthetases class-II family profile" evidence="11">
    <location>
        <begin position="502"/>
        <end position="867"/>
    </location>
</feature>
<dbReference type="CDD" id="cd00773">
    <property type="entry name" value="HisRS-like_core"/>
    <property type="match status" value="1"/>
</dbReference>
<dbReference type="InterPro" id="IPR024083">
    <property type="entry name" value="Fumarase/histidase_N"/>
</dbReference>
<accession>A0ABR2YNM7</accession>
<evidence type="ECO:0000259" key="11">
    <source>
        <dbReference type="PROSITE" id="PS50862"/>
    </source>
</evidence>
<comment type="caution">
    <text evidence="12">The sequence shown here is derived from an EMBL/GenBank/DDBJ whole genome shotgun (WGS) entry which is preliminary data.</text>
</comment>
<dbReference type="Gene3D" id="3.40.50.800">
    <property type="entry name" value="Anticodon-binding domain"/>
    <property type="match status" value="1"/>
</dbReference>
<evidence type="ECO:0000256" key="9">
    <source>
        <dbReference type="ARBA" id="ARBA00047639"/>
    </source>
</evidence>
<dbReference type="Pfam" id="PF00221">
    <property type="entry name" value="Lyase_aromatic"/>
    <property type="match status" value="1"/>
</dbReference>
<dbReference type="InterPro" id="IPR004154">
    <property type="entry name" value="Anticodon-bd"/>
</dbReference>
<evidence type="ECO:0000256" key="7">
    <source>
        <dbReference type="ARBA" id="ARBA00022917"/>
    </source>
</evidence>
<keyword evidence="13" id="KW-1185">Reference proteome</keyword>
<dbReference type="SUPFAM" id="SSF55681">
    <property type="entry name" value="Class II aaRS and biotin synthetases"/>
    <property type="match status" value="1"/>
</dbReference>
<comment type="catalytic activity">
    <reaction evidence="9">
        <text>tRNA(His) + L-histidine + ATP = L-histidyl-tRNA(His) + AMP + diphosphate + H(+)</text>
        <dbReference type="Rhea" id="RHEA:17313"/>
        <dbReference type="Rhea" id="RHEA-COMP:9665"/>
        <dbReference type="Rhea" id="RHEA-COMP:9689"/>
        <dbReference type="ChEBI" id="CHEBI:15378"/>
        <dbReference type="ChEBI" id="CHEBI:30616"/>
        <dbReference type="ChEBI" id="CHEBI:33019"/>
        <dbReference type="ChEBI" id="CHEBI:57595"/>
        <dbReference type="ChEBI" id="CHEBI:78442"/>
        <dbReference type="ChEBI" id="CHEBI:78527"/>
        <dbReference type="ChEBI" id="CHEBI:456215"/>
        <dbReference type="EC" id="6.1.1.21"/>
    </reaction>
</comment>
<dbReference type="InterPro" id="IPR041715">
    <property type="entry name" value="HisRS-like_core"/>
</dbReference>
<dbReference type="Pfam" id="PF03129">
    <property type="entry name" value="HGTP_anticodon"/>
    <property type="match status" value="1"/>
</dbReference>
<dbReference type="InterPro" id="IPR008948">
    <property type="entry name" value="L-Aspartase-like"/>
</dbReference>
<dbReference type="HAMAP" id="MF_00127">
    <property type="entry name" value="His_tRNA_synth"/>
    <property type="match status" value="1"/>
</dbReference>
<dbReference type="InterPro" id="IPR036621">
    <property type="entry name" value="Anticodon-bd_dom_sf"/>
</dbReference>
<dbReference type="CDD" id="cd00859">
    <property type="entry name" value="HisRS_anticodon"/>
    <property type="match status" value="1"/>
</dbReference>
<name>A0ABR2YNM7_9CHLO</name>
<dbReference type="Gene3D" id="1.10.275.10">
    <property type="entry name" value="Fumarase/aspartase (N-terminal domain)"/>
    <property type="match status" value="1"/>
</dbReference>
<evidence type="ECO:0000256" key="2">
    <source>
        <dbReference type="ARBA" id="ARBA00008226"/>
    </source>
</evidence>
<comment type="similarity">
    <text evidence="1">Belongs to the PAL/histidase family.</text>
</comment>
<protein>
    <recommendedName>
        <fullName evidence="3">histidine--tRNA ligase</fullName>
        <ecNumber evidence="3">6.1.1.21</ecNumber>
    </recommendedName>
</protein>
<evidence type="ECO:0000313" key="13">
    <source>
        <dbReference type="Proteomes" id="UP001491310"/>
    </source>
</evidence>
<comment type="similarity">
    <text evidence="2">Belongs to the class-II aminoacyl-tRNA synthetase family.</text>
</comment>
<dbReference type="Pfam" id="PF13393">
    <property type="entry name" value="tRNA-synt_His"/>
    <property type="match status" value="1"/>
</dbReference>
<reference evidence="12 13" key="1">
    <citation type="journal article" date="2024" name="Nat. Commun.">
        <title>Phylogenomics reveals the evolutionary origins of lichenization in chlorophyte algae.</title>
        <authorList>
            <person name="Puginier C."/>
            <person name="Libourel C."/>
            <person name="Otte J."/>
            <person name="Skaloud P."/>
            <person name="Haon M."/>
            <person name="Grisel S."/>
            <person name="Petersen M."/>
            <person name="Berrin J.G."/>
            <person name="Delaux P.M."/>
            <person name="Dal Grande F."/>
            <person name="Keller J."/>
        </authorList>
    </citation>
    <scope>NUCLEOTIDE SEQUENCE [LARGE SCALE GENOMIC DNA]</scope>
    <source>
        <strain evidence="12 13">SAG 216-7</strain>
    </source>
</reference>
<dbReference type="Proteomes" id="UP001491310">
    <property type="component" value="Unassembled WGS sequence"/>
</dbReference>
<gene>
    <name evidence="12" type="ORF">WJX75_009545</name>
</gene>
<feature type="region of interest" description="Disordered" evidence="10">
    <location>
        <begin position="383"/>
        <end position="410"/>
    </location>
</feature>
<sequence>MATIAFPIGGVGATFTADDVLKIAAGQIVSLDGAAATRIKKASPPPANFKAEEAKDLEVSSNFKDWPLTQSQVRAAILVRTLSLVNGNSRVRLSIVDALINALNDIKHIQLTANPIDRFVLRQLADAMAGVGGTALLDPPGISADERTVLESGQSASAGIAALVVAAGRSTVSAATAVAALSSEALQAQTKAFEDAAGEGQAYKATASVAGELRGLLEGSSRTNPRKGGAGTVRSILTVPQVHGAAEAAISAAAAAVRSELATAAPAPEKVSQEALSPQLAETLLSLSRCLCSVAAKCAERCRLYPSELLALEGGEGYLTSVTETVQLSREQQRTGAASPGLDEEVPCLAAALSAANALEAVQGAIALEAALAVISLRAQEGPQSSSGADVFTQQEDTAAKKKDKKKGKGAGFTLGKGTAMWRAFLEQAAGAPSADLAAHIAKLSLGDGAAANGAAPAAQEGASQLQAAVQGVSAALDPAGRQLGPQLGSVRAVLEANAARRKPKIAKGTRDFLPAQMTIRRHAFRVIERCFARHGAVAIDTPVFELRETLMGKYGEDSKLIYDLADQGGEILSLRYDLTVPFARYVALNGLGNIKRYHIARVYRRDQPQAARGRFREFFQCDFDIAGGYPPMVPDAEVLKVVVEILSELDIGAFRIKLNHRRILDAMLRVCGVPPSKFRAICSAIDKLDKEPWAAVRTEMVDQKGLAPEAADAIRQFVEEAGEPRALLARLSAPGYPLAADPEAAAALAEMGTLFDLLASMGSTLDSIRFDLSLARGLDYYTGLIYEAVLVPGPGSDANDNVGSIAAGGRYDGLVGMFSGKDVPAVGVSIGIERVFAILERRLTVQAKHHGAAIRETQTQVLVASPGKGMQLDRIQLASKLWAADIAAEFGYKANPNFKDSLQYADDEGIPFVVILGESEKQEGIVRLKNMWKKGEGDEKGDTVKREELVSVLRQQIAALGSGDALLSKQAT</sequence>
<dbReference type="SUPFAM" id="SSF52954">
    <property type="entry name" value="Class II aaRS ABD-related"/>
    <property type="match status" value="1"/>
</dbReference>
<evidence type="ECO:0000256" key="8">
    <source>
        <dbReference type="ARBA" id="ARBA00023146"/>
    </source>
</evidence>
<dbReference type="PROSITE" id="PS50862">
    <property type="entry name" value="AA_TRNA_LIGASE_II"/>
    <property type="match status" value="1"/>
</dbReference>
<dbReference type="NCBIfam" id="TIGR00442">
    <property type="entry name" value="hisS"/>
    <property type="match status" value="1"/>
</dbReference>
<dbReference type="InterPro" id="IPR006195">
    <property type="entry name" value="aa-tRNA-synth_II"/>
</dbReference>
<dbReference type="Gene3D" id="3.30.930.10">
    <property type="entry name" value="Bira Bifunctional Protein, Domain 2"/>
    <property type="match status" value="1"/>
</dbReference>
<keyword evidence="7" id="KW-0648">Protein biosynthesis</keyword>
<proteinExistence type="inferred from homology"/>
<dbReference type="SUPFAM" id="SSF48557">
    <property type="entry name" value="L-aspartase-like"/>
    <property type="match status" value="1"/>
</dbReference>
<evidence type="ECO:0000313" key="12">
    <source>
        <dbReference type="EMBL" id="KAK9908547.1"/>
    </source>
</evidence>
<keyword evidence="8" id="KW-0030">Aminoacyl-tRNA synthetase</keyword>
<dbReference type="EC" id="6.1.1.21" evidence="3"/>
<evidence type="ECO:0000256" key="4">
    <source>
        <dbReference type="ARBA" id="ARBA00022598"/>
    </source>
</evidence>
<evidence type="ECO:0000256" key="5">
    <source>
        <dbReference type="ARBA" id="ARBA00022741"/>
    </source>
</evidence>
<evidence type="ECO:0000256" key="10">
    <source>
        <dbReference type="SAM" id="MobiDB-lite"/>
    </source>
</evidence>
<evidence type="ECO:0000256" key="3">
    <source>
        <dbReference type="ARBA" id="ARBA00012815"/>
    </source>
</evidence>
<dbReference type="InterPro" id="IPR045864">
    <property type="entry name" value="aa-tRNA-synth_II/BPL/LPL"/>
</dbReference>
<keyword evidence="6" id="KW-0067">ATP-binding</keyword>
<keyword evidence="4" id="KW-0436">Ligase</keyword>
<dbReference type="InterPro" id="IPR033656">
    <property type="entry name" value="HisRS_anticodon"/>
</dbReference>
<dbReference type="Gene3D" id="1.20.200.10">
    <property type="entry name" value="Fumarase/aspartase (Central domain)"/>
    <property type="match status" value="1"/>
</dbReference>
<dbReference type="InterPro" id="IPR015807">
    <property type="entry name" value="His-tRNA-ligase"/>
</dbReference>
<dbReference type="PANTHER" id="PTHR11476">
    <property type="entry name" value="HISTIDYL-TRNA SYNTHETASE"/>
    <property type="match status" value="1"/>
</dbReference>
<organism evidence="12 13">
    <name type="scientific">Coccomyxa subellipsoidea</name>
    <dbReference type="NCBI Taxonomy" id="248742"/>
    <lineage>
        <taxon>Eukaryota</taxon>
        <taxon>Viridiplantae</taxon>
        <taxon>Chlorophyta</taxon>
        <taxon>core chlorophytes</taxon>
        <taxon>Trebouxiophyceae</taxon>
        <taxon>Trebouxiophyceae incertae sedis</taxon>
        <taxon>Coccomyxaceae</taxon>
        <taxon>Coccomyxa</taxon>
    </lineage>
</organism>
<evidence type="ECO:0000256" key="1">
    <source>
        <dbReference type="ARBA" id="ARBA00007238"/>
    </source>
</evidence>
<evidence type="ECO:0000256" key="6">
    <source>
        <dbReference type="ARBA" id="ARBA00022840"/>
    </source>
</evidence>
<keyword evidence="5" id="KW-0547">Nucleotide-binding</keyword>
<feature type="compositionally biased region" description="Polar residues" evidence="10">
    <location>
        <begin position="383"/>
        <end position="397"/>
    </location>
</feature>
<dbReference type="PANTHER" id="PTHR11476:SF7">
    <property type="entry name" value="HISTIDINE--TRNA LIGASE"/>
    <property type="match status" value="1"/>
</dbReference>